<evidence type="ECO:0000313" key="2">
    <source>
        <dbReference type="Proteomes" id="UP000184092"/>
    </source>
</evidence>
<reference evidence="2" key="1">
    <citation type="submission" date="2016-11" db="EMBL/GenBank/DDBJ databases">
        <authorList>
            <person name="Varghese N."/>
            <person name="Submissions S."/>
        </authorList>
    </citation>
    <scope>NUCLEOTIDE SEQUENCE [LARGE SCALE GENOMIC DNA]</scope>
    <source>
        <strain evidence="2">CGMCC 1.2749</strain>
    </source>
</reference>
<dbReference type="OrthoDB" id="1178263at2"/>
<protein>
    <submittedName>
        <fullName evidence="1">Cytochrome oxidase complex assembly protein 1</fullName>
    </submittedName>
</protein>
<evidence type="ECO:0000313" key="1">
    <source>
        <dbReference type="EMBL" id="SHM61414.1"/>
    </source>
</evidence>
<dbReference type="STRING" id="178356.SAMN05216269_105222"/>
<dbReference type="Proteomes" id="UP000184092">
    <property type="component" value="Unassembled WGS sequence"/>
</dbReference>
<accession>A0A1M7K869</accession>
<name>A0A1M7K869_9FLAO</name>
<dbReference type="AlphaFoldDB" id="A0A1M7K869"/>
<sequence>MDNELVVEKSWWKRNWKWFFPTLLLLLLFLLLFGSILSSSIDGTVTDIAQAYSDNSLYEKAIEKAKMNKRVLEVIGAIEPIDKLAILEGNAIYSNHNNSVELSVRIKGNKGKGKMDISAHKNGNEWVYKEINIRVKEPKEEIQMLKDTIGEK</sequence>
<organism evidence="1 2">
    <name type="scientific">Flavobacterium xinjiangense</name>
    <dbReference type="NCBI Taxonomy" id="178356"/>
    <lineage>
        <taxon>Bacteria</taxon>
        <taxon>Pseudomonadati</taxon>
        <taxon>Bacteroidota</taxon>
        <taxon>Flavobacteriia</taxon>
        <taxon>Flavobacteriales</taxon>
        <taxon>Flavobacteriaceae</taxon>
        <taxon>Flavobacterium</taxon>
    </lineage>
</organism>
<dbReference type="RefSeq" id="WP_073208309.1">
    <property type="nucleotide sequence ID" value="NZ_FRCL01000005.1"/>
</dbReference>
<gene>
    <name evidence="1" type="ORF">SAMN05216269_105222</name>
</gene>
<proteinExistence type="predicted"/>
<dbReference type="Pfam" id="PF08695">
    <property type="entry name" value="Coa1"/>
    <property type="match status" value="1"/>
</dbReference>
<dbReference type="EMBL" id="FRCL01000005">
    <property type="protein sequence ID" value="SHM61414.1"/>
    <property type="molecule type" value="Genomic_DNA"/>
</dbReference>
<dbReference type="InterPro" id="IPR014807">
    <property type="entry name" value="Coa1"/>
</dbReference>
<keyword evidence="2" id="KW-1185">Reference proteome</keyword>